<reference evidence="6" key="2">
    <citation type="submission" date="2021-09" db="EMBL/GenBank/DDBJ databases">
        <authorList>
            <person name="Jia N."/>
            <person name="Wang J."/>
            <person name="Shi W."/>
            <person name="Du L."/>
            <person name="Sun Y."/>
            <person name="Zhan W."/>
            <person name="Jiang J."/>
            <person name="Wang Q."/>
            <person name="Zhang B."/>
            <person name="Ji P."/>
            <person name="Sakyi L.B."/>
            <person name="Cui X."/>
            <person name="Yuan T."/>
            <person name="Jiang B."/>
            <person name="Yang W."/>
            <person name="Lam T.T.-Y."/>
            <person name="Chang Q."/>
            <person name="Ding S."/>
            <person name="Wang X."/>
            <person name="Zhu J."/>
            <person name="Ruan X."/>
            <person name="Zhao L."/>
            <person name="Wei J."/>
            <person name="Que T."/>
            <person name="Du C."/>
            <person name="Cheng J."/>
            <person name="Dai P."/>
            <person name="Han X."/>
            <person name="Huang E."/>
            <person name="Gao Y."/>
            <person name="Liu J."/>
            <person name="Shao H."/>
            <person name="Ye R."/>
            <person name="Li L."/>
            <person name="Wei W."/>
            <person name="Wang X."/>
            <person name="Wang C."/>
            <person name="Huo Q."/>
            <person name="Li W."/>
            <person name="Guo W."/>
            <person name="Chen H."/>
            <person name="Chen S."/>
            <person name="Zhou L."/>
            <person name="Zhou L."/>
            <person name="Ni X."/>
            <person name="Tian J."/>
            <person name="Zhou Y."/>
            <person name="Sheng Y."/>
            <person name="Liu T."/>
            <person name="Pan Y."/>
            <person name="Xia L."/>
            <person name="Li J."/>
            <person name="Zhao F."/>
            <person name="Cao W."/>
        </authorList>
    </citation>
    <scope>NUCLEOTIDE SEQUENCE</scope>
    <source>
        <strain evidence="6">Rmic-2018</strain>
        <tissue evidence="6">Larvae</tissue>
    </source>
</reference>
<dbReference type="InterPro" id="IPR013785">
    <property type="entry name" value="Aldolase_TIM"/>
</dbReference>
<keyword evidence="4" id="KW-1015">Disulfide bond</keyword>
<evidence type="ECO:0000256" key="4">
    <source>
        <dbReference type="RuleBase" id="RU361168"/>
    </source>
</evidence>
<keyword evidence="3 4" id="KW-0326">Glycosidase</keyword>
<comment type="subunit">
    <text evidence="4">Homodimer.</text>
</comment>
<sequence length="516" mass="58633">MALSCCAPFCWLRSGVNGLDNGLARTPPMGWLTWSRFMCNECALGLHENCLSTVILEPLVWHFHFSSELILQMADRMVEDGYLAAGYEYLIIDDCWSHTDRDSHGKLLADPKRFPEGMKNLIEKVHQKGLKFGIYADIGVKTCGGFPGSYGHYTTDAQTFADWGVDYVKVDGCNANPRDLDTLYPEMGRALLATGRDMVYSCEWPFYQIISGILPDYKNVSKNCNLWRNYFDINYTWESITNIINFEASVQDIVASVSGPGAWTDPDMLVIGNFGLTIELQRAHMAYWAVMAAPLIMSNDLRHIAQESRDLLLNKYIIAINQDPLGLMGKRIHKLANNLDIWARWVTPELADGKRSLAVLVYNTKNLGGPVQDFHQPPEPEPGQSHGVPRHRSHPQQYRRRKVLSRAKHQRHRCPHGRVLLQGYRSQWLARRSFLERFFFYSIVVSFRSLHLKYATRGQAPQPPHRPSGQPRVCPPARRCASSAATTVHVEKCHRPLLSSARAYCLNRANPHTYCS</sequence>
<dbReference type="AlphaFoldDB" id="A0A9J6F4S4"/>
<dbReference type="GO" id="GO:0005737">
    <property type="term" value="C:cytoplasm"/>
    <property type="evidence" value="ECO:0007669"/>
    <property type="project" value="TreeGrafter"/>
</dbReference>
<accession>A0A9J6F4S4</accession>
<evidence type="ECO:0000313" key="7">
    <source>
        <dbReference type="Proteomes" id="UP000821866"/>
    </source>
</evidence>
<dbReference type="EMBL" id="JABSTU010000001">
    <property type="protein sequence ID" value="KAH8041524.1"/>
    <property type="molecule type" value="Genomic_DNA"/>
</dbReference>
<comment type="caution">
    <text evidence="6">The sequence shown here is derived from an EMBL/GenBank/DDBJ whole genome shotgun (WGS) entry which is preliminary data.</text>
</comment>
<keyword evidence="7" id="KW-1185">Reference proteome</keyword>
<dbReference type="Gene3D" id="3.20.20.70">
    <property type="entry name" value="Aldolase class I"/>
    <property type="match status" value="1"/>
</dbReference>
<evidence type="ECO:0000256" key="2">
    <source>
        <dbReference type="ARBA" id="ARBA00022801"/>
    </source>
</evidence>
<proteinExistence type="inferred from homology"/>
<dbReference type="EC" id="3.2.1.-" evidence="4"/>
<protein>
    <recommendedName>
        <fullName evidence="4">Alpha-galactosidase</fullName>
        <ecNumber evidence="4">3.2.1.-</ecNumber>
    </recommendedName>
</protein>
<dbReference type="PROSITE" id="PS00512">
    <property type="entry name" value="ALPHA_GALACTOSIDASE"/>
    <property type="match status" value="1"/>
</dbReference>
<dbReference type="GO" id="GO:0016139">
    <property type="term" value="P:glycoside catabolic process"/>
    <property type="evidence" value="ECO:0007669"/>
    <property type="project" value="TreeGrafter"/>
</dbReference>
<evidence type="ECO:0000256" key="3">
    <source>
        <dbReference type="ARBA" id="ARBA00023295"/>
    </source>
</evidence>
<dbReference type="VEuPathDB" id="VectorBase:LOC119163159"/>
<evidence type="ECO:0000256" key="1">
    <source>
        <dbReference type="ARBA" id="ARBA00009743"/>
    </source>
</evidence>
<feature type="region of interest" description="Disordered" evidence="5">
    <location>
        <begin position="371"/>
        <end position="409"/>
    </location>
</feature>
<dbReference type="SUPFAM" id="SSF51445">
    <property type="entry name" value="(Trans)glycosidases"/>
    <property type="match status" value="1"/>
</dbReference>
<dbReference type="GO" id="GO:0009311">
    <property type="term" value="P:oligosaccharide metabolic process"/>
    <property type="evidence" value="ECO:0007669"/>
    <property type="project" value="TreeGrafter"/>
</dbReference>
<dbReference type="Proteomes" id="UP000821866">
    <property type="component" value="Chromosome 1"/>
</dbReference>
<dbReference type="PRINTS" id="PR00740">
    <property type="entry name" value="GLHYDRLASE27"/>
</dbReference>
<gene>
    <name evidence="6" type="ORF">HPB51_016969</name>
</gene>
<dbReference type="Pfam" id="PF16499">
    <property type="entry name" value="Melibiase_2"/>
    <property type="match status" value="1"/>
</dbReference>
<comment type="similarity">
    <text evidence="1 4">Belongs to the glycosyl hydrolase 27 family.</text>
</comment>
<dbReference type="InterPro" id="IPR002241">
    <property type="entry name" value="Glyco_hydro_27"/>
</dbReference>
<organism evidence="6 7">
    <name type="scientific">Rhipicephalus microplus</name>
    <name type="common">Cattle tick</name>
    <name type="synonym">Boophilus microplus</name>
    <dbReference type="NCBI Taxonomy" id="6941"/>
    <lineage>
        <taxon>Eukaryota</taxon>
        <taxon>Metazoa</taxon>
        <taxon>Ecdysozoa</taxon>
        <taxon>Arthropoda</taxon>
        <taxon>Chelicerata</taxon>
        <taxon>Arachnida</taxon>
        <taxon>Acari</taxon>
        <taxon>Parasitiformes</taxon>
        <taxon>Ixodida</taxon>
        <taxon>Ixodoidea</taxon>
        <taxon>Ixodidae</taxon>
        <taxon>Rhipicephalinae</taxon>
        <taxon>Rhipicephalus</taxon>
        <taxon>Boophilus</taxon>
    </lineage>
</organism>
<dbReference type="GO" id="GO:0004557">
    <property type="term" value="F:alpha-galactosidase activity"/>
    <property type="evidence" value="ECO:0007669"/>
    <property type="project" value="TreeGrafter"/>
</dbReference>
<reference evidence="6" key="1">
    <citation type="journal article" date="2020" name="Cell">
        <title>Large-Scale Comparative Analyses of Tick Genomes Elucidate Their Genetic Diversity and Vector Capacities.</title>
        <authorList>
            <consortium name="Tick Genome and Microbiome Consortium (TIGMIC)"/>
            <person name="Jia N."/>
            <person name="Wang J."/>
            <person name="Shi W."/>
            <person name="Du L."/>
            <person name="Sun Y."/>
            <person name="Zhan W."/>
            <person name="Jiang J.F."/>
            <person name="Wang Q."/>
            <person name="Zhang B."/>
            <person name="Ji P."/>
            <person name="Bell-Sakyi L."/>
            <person name="Cui X.M."/>
            <person name="Yuan T.T."/>
            <person name="Jiang B.G."/>
            <person name="Yang W.F."/>
            <person name="Lam T.T."/>
            <person name="Chang Q.C."/>
            <person name="Ding S.J."/>
            <person name="Wang X.J."/>
            <person name="Zhu J.G."/>
            <person name="Ruan X.D."/>
            <person name="Zhao L."/>
            <person name="Wei J.T."/>
            <person name="Ye R.Z."/>
            <person name="Que T.C."/>
            <person name="Du C.H."/>
            <person name="Zhou Y.H."/>
            <person name="Cheng J.X."/>
            <person name="Dai P.F."/>
            <person name="Guo W.B."/>
            <person name="Han X.H."/>
            <person name="Huang E.J."/>
            <person name="Li L.F."/>
            <person name="Wei W."/>
            <person name="Gao Y.C."/>
            <person name="Liu J.Z."/>
            <person name="Shao H.Z."/>
            <person name="Wang X."/>
            <person name="Wang C.C."/>
            <person name="Yang T.C."/>
            <person name="Huo Q.B."/>
            <person name="Li W."/>
            <person name="Chen H.Y."/>
            <person name="Chen S.E."/>
            <person name="Zhou L.G."/>
            <person name="Ni X.B."/>
            <person name="Tian J.H."/>
            <person name="Sheng Y."/>
            <person name="Liu T."/>
            <person name="Pan Y.S."/>
            <person name="Xia L.Y."/>
            <person name="Li J."/>
            <person name="Zhao F."/>
            <person name="Cao W.C."/>
        </authorList>
    </citation>
    <scope>NUCLEOTIDE SEQUENCE</scope>
    <source>
        <strain evidence="6">Rmic-2018</strain>
    </source>
</reference>
<name>A0A9J6F4S4_RHIMP</name>
<dbReference type="FunFam" id="3.20.20.70:FF:000197">
    <property type="entry name" value="Alpha-galactosidase"/>
    <property type="match status" value="1"/>
</dbReference>
<evidence type="ECO:0000256" key="5">
    <source>
        <dbReference type="SAM" id="MobiDB-lite"/>
    </source>
</evidence>
<feature type="compositionally biased region" description="Basic residues" evidence="5">
    <location>
        <begin position="388"/>
        <end position="409"/>
    </location>
</feature>
<dbReference type="InterPro" id="IPR000111">
    <property type="entry name" value="Glyco_hydro_27/36_CS"/>
</dbReference>
<dbReference type="InterPro" id="IPR017853">
    <property type="entry name" value="GH"/>
</dbReference>
<dbReference type="PANTHER" id="PTHR11452:SF83">
    <property type="entry name" value="ALPHA-GALACTOSIDASE"/>
    <property type="match status" value="1"/>
</dbReference>
<dbReference type="PANTHER" id="PTHR11452">
    <property type="entry name" value="ALPHA-GALACTOSIDASE/ALPHA-N-ACETYLGALACTOSAMINIDASE"/>
    <property type="match status" value="1"/>
</dbReference>
<keyword evidence="2 4" id="KW-0378">Hydrolase</keyword>
<evidence type="ECO:0000313" key="6">
    <source>
        <dbReference type="EMBL" id="KAH8041524.1"/>
    </source>
</evidence>
<dbReference type="CDD" id="cd14792">
    <property type="entry name" value="GH27"/>
    <property type="match status" value="1"/>
</dbReference>